<reference evidence="1" key="2">
    <citation type="submission" date="2020-09" db="EMBL/GenBank/DDBJ databases">
        <authorList>
            <person name="Sun Q."/>
            <person name="Ohkuma M."/>
        </authorList>
    </citation>
    <scope>NUCLEOTIDE SEQUENCE</scope>
    <source>
        <strain evidence="1">JCM 30804</strain>
    </source>
</reference>
<name>A0A917JPM6_9GAMM</name>
<organism evidence="1 2">
    <name type="scientific">Shewanella gelidii</name>
    <dbReference type="NCBI Taxonomy" id="1642821"/>
    <lineage>
        <taxon>Bacteria</taxon>
        <taxon>Pseudomonadati</taxon>
        <taxon>Pseudomonadota</taxon>
        <taxon>Gammaproteobacteria</taxon>
        <taxon>Alteromonadales</taxon>
        <taxon>Shewanellaceae</taxon>
        <taxon>Shewanella</taxon>
    </lineage>
</organism>
<gene>
    <name evidence="1" type="ORF">GCM10009332_15010</name>
</gene>
<comment type="caution">
    <text evidence="1">The sequence shown here is derived from an EMBL/GenBank/DDBJ whole genome shotgun (WGS) entry which is preliminary data.</text>
</comment>
<keyword evidence="2" id="KW-1185">Reference proteome</keyword>
<dbReference type="Proteomes" id="UP000613743">
    <property type="component" value="Unassembled WGS sequence"/>
</dbReference>
<evidence type="ECO:0000313" key="2">
    <source>
        <dbReference type="Proteomes" id="UP000613743"/>
    </source>
</evidence>
<sequence length="114" mass="13104">MKSILFNCMVLILLVVAIAAIPALAAEKIVVRKSSESFDAFAVRDQLLKDHQWQEQLRMQQQINILQSLPVGCIVRLTPYRHYQCGAALYRPYSYQNQQLYIQTDPIQNQPNSP</sequence>
<dbReference type="RefSeq" id="WP_188919470.1">
    <property type="nucleotide sequence ID" value="NZ_BMPZ01000003.1"/>
</dbReference>
<accession>A0A917JPM6</accession>
<reference evidence="1" key="1">
    <citation type="journal article" date="2014" name="Int. J. Syst. Evol. Microbiol.">
        <title>Complete genome sequence of Corynebacterium casei LMG S-19264T (=DSM 44701T), isolated from a smear-ripened cheese.</title>
        <authorList>
            <consortium name="US DOE Joint Genome Institute (JGI-PGF)"/>
            <person name="Walter F."/>
            <person name="Albersmeier A."/>
            <person name="Kalinowski J."/>
            <person name="Ruckert C."/>
        </authorList>
    </citation>
    <scope>NUCLEOTIDE SEQUENCE</scope>
    <source>
        <strain evidence="1">JCM 30804</strain>
    </source>
</reference>
<dbReference type="AlphaFoldDB" id="A0A917JPM6"/>
<dbReference type="EMBL" id="BMPZ01000003">
    <property type="protein sequence ID" value="GGI78608.1"/>
    <property type="molecule type" value="Genomic_DNA"/>
</dbReference>
<evidence type="ECO:0000313" key="1">
    <source>
        <dbReference type="EMBL" id="GGI78608.1"/>
    </source>
</evidence>
<protein>
    <submittedName>
        <fullName evidence="1">Uncharacterized protein</fullName>
    </submittedName>
</protein>
<proteinExistence type="predicted"/>